<gene>
    <name evidence="1" type="ORF">XELAEV_18038020mg</name>
</gene>
<evidence type="ECO:0000313" key="1">
    <source>
        <dbReference type="EMBL" id="OCT71110.1"/>
    </source>
</evidence>
<protein>
    <submittedName>
        <fullName evidence="1">Uncharacterized protein</fullName>
    </submittedName>
</protein>
<dbReference type="EMBL" id="CM004479">
    <property type="protein sequence ID" value="OCT71110.1"/>
    <property type="molecule type" value="Genomic_DNA"/>
</dbReference>
<sequence>MVIYQGTQLLHWLPIPVGHKRTLCDLSPSMLPPPWCKLWFYHHGQQSFFHYQTHSSPFCFRCRPAYNHLSCCWSQQQNSLTFSLVLIHPGGSSLVSDHFCPHCCGYNLYVSSPMLGEPFN</sequence>
<reference evidence="2" key="1">
    <citation type="journal article" date="2016" name="Nature">
        <title>Genome evolution in the allotetraploid frog Xenopus laevis.</title>
        <authorList>
            <person name="Session A.M."/>
            <person name="Uno Y."/>
            <person name="Kwon T."/>
            <person name="Chapman J.A."/>
            <person name="Toyoda A."/>
            <person name="Takahashi S."/>
            <person name="Fukui A."/>
            <person name="Hikosaka A."/>
            <person name="Suzuki A."/>
            <person name="Kondo M."/>
            <person name="van Heeringen S.J."/>
            <person name="Quigley I."/>
            <person name="Heinz S."/>
            <person name="Ogino H."/>
            <person name="Ochi H."/>
            <person name="Hellsten U."/>
            <person name="Lyons J.B."/>
            <person name="Simakov O."/>
            <person name="Putnam N."/>
            <person name="Stites J."/>
            <person name="Kuroki Y."/>
            <person name="Tanaka T."/>
            <person name="Michiue T."/>
            <person name="Watanabe M."/>
            <person name="Bogdanovic O."/>
            <person name="Lister R."/>
            <person name="Georgiou G."/>
            <person name="Paranjpe S.S."/>
            <person name="van Kruijsbergen I."/>
            <person name="Shu S."/>
            <person name="Carlson J."/>
            <person name="Kinoshita T."/>
            <person name="Ohta Y."/>
            <person name="Mawaribuchi S."/>
            <person name="Jenkins J."/>
            <person name="Grimwood J."/>
            <person name="Schmutz J."/>
            <person name="Mitros T."/>
            <person name="Mozaffari S.V."/>
            <person name="Suzuki Y."/>
            <person name="Haramoto Y."/>
            <person name="Yamamoto T.S."/>
            <person name="Takagi C."/>
            <person name="Heald R."/>
            <person name="Miller K."/>
            <person name="Haudenschild C."/>
            <person name="Kitzman J."/>
            <person name="Nakayama T."/>
            <person name="Izutsu Y."/>
            <person name="Robert J."/>
            <person name="Fortriede J."/>
            <person name="Burns K."/>
            <person name="Lotay V."/>
            <person name="Karimi K."/>
            <person name="Yasuoka Y."/>
            <person name="Dichmann D.S."/>
            <person name="Flajnik M.F."/>
            <person name="Houston D.W."/>
            <person name="Shendure J."/>
            <person name="DuPasquier L."/>
            <person name="Vize P.D."/>
            <person name="Zorn A.M."/>
            <person name="Ito M."/>
            <person name="Marcotte E.M."/>
            <person name="Wallingford J.B."/>
            <person name="Ito Y."/>
            <person name="Asashima M."/>
            <person name="Ueno N."/>
            <person name="Matsuda Y."/>
            <person name="Veenstra G.J."/>
            <person name="Fujiyama A."/>
            <person name="Harland R.M."/>
            <person name="Taira M."/>
            <person name="Rokhsar D.S."/>
        </authorList>
    </citation>
    <scope>NUCLEOTIDE SEQUENCE [LARGE SCALE GENOMIC DNA]</scope>
    <source>
        <strain evidence="2">J</strain>
    </source>
</reference>
<accession>A0A974CDB2</accession>
<dbReference type="AlphaFoldDB" id="A0A974CDB2"/>
<organism evidence="1 2">
    <name type="scientific">Xenopus laevis</name>
    <name type="common">African clawed frog</name>
    <dbReference type="NCBI Taxonomy" id="8355"/>
    <lineage>
        <taxon>Eukaryota</taxon>
        <taxon>Metazoa</taxon>
        <taxon>Chordata</taxon>
        <taxon>Craniata</taxon>
        <taxon>Vertebrata</taxon>
        <taxon>Euteleostomi</taxon>
        <taxon>Amphibia</taxon>
        <taxon>Batrachia</taxon>
        <taxon>Anura</taxon>
        <taxon>Pipoidea</taxon>
        <taxon>Pipidae</taxon>
        <taxon>Xenopodinae</taxon>
        <taxon>Xenopus</taxon>
        <taxon>Xenopus</taxon>
    </lineage>
</organism>
<proteinExistence type="predicted"/>
<dbReference type="Proteomes" id="UP000694892">
    <property type="component" value="Chromosome 7S"/>
</dbReference>
<evidence type="ECO:0000313" key="2">
    <source>
        <dbReference type="Proteomes" id="UP000694892"/>
    </source>
</evidence>
<name>A0A974CDB2_XENLA</name>